<dbReference type="AlphaFoldDB" id="A0A6V7PY93"/>
<protein>
    <recommendedName>
        <fullName evidence="2">Endonuclease/exonuclease/phosphatase domain-containing protein</fullName>
    </recommendedName>
</protein>
<accession>A0A6V7PY93</accession>
<evidence type="ECO:0008006" key="2">
    <source>
        <dbReference type="Google" id="ProtNLM"/>
    </source>
</evidence>
<dbReference type="EMBL" id="LR862153">
    <property type="protein sequence ID" value="CAD1835879.1"/>
    <property type="molecule type" value="Genomic_DNA"/>
</dbReference>
<dbReference type="InterPro" id="IPR036691">
    <property type="entry name" value="Endo/exonu/phosph_ase_sf"/>
</dbReference>
<dbReference type="PANTHER" id="PTHR33710:SF77">
    <property type="entry name" value="DNASE I-LIKE SUPERFAMILY PROTEIN"/>
    <property type="match status" value="1"/>
</dbReference>
<reference evidence="1" key="1">
    <citation type="submission" date="2020-07" db="EMBL/GenBank/DDBJ databases">
        <authorList>
            <person name="Lin J."/>
        </authorList>
    </citation>
    <scope>NUCLEOTIDE SEQUENCE</scope>
</reference>
<dbReference type="PANTHER" id="PTHR33710">
    <property type="entry name" value="BNAC02G09200D PROTEIN"/>
    <property type="match status" value="1"/>
</dbReference>
<organism evidence="1">
    <name type="scientific">Ananas comosus var. bracteatus</name>
    <name type="common">red pineapple</name>
    <dbReference type="NCBI Taxonomy" id="296719"/>
    <lineage>
        <taxon>Eukaryota</taxon>
        <taxon>Viridiplantae</taxon>
        <taxon>Streptophyta</taxon>
        <taxon>Embryophyta</taxon>
        <taxon>Tracheophyta</taxon>
        <taxon>Spermatophyta</taxon>
        <taxon>Magnoliopsida</taxon>
        <taxon>Liliopsida</taxon>
        <taxon>Poales</taxon>
        <taxon>Bromeliaceae</taxon>
        <taxon>Bromelioideae</taxon>
        <taxon>Ananas</taxon>
    </lineage>
</organism>
<proteinExistence type="predicted"/>
<sequence>MPITMLKVLGKTEFKPRKLLYCFQLARLDLFLALSEPLLFFLSRLQLVVDKGLIRILSEIEFIDRPWENVIKEQLLHLGWAPSSRVPLISLLEVEILGFMVVEMPGGKCCNLIDLGFSGPRFTWSNLRPGLGHVKERLDRALSNADWRLLFPEAIVQHLPRTYSDHCPLLVDLSGIPIPNPHLRPFRFEACWLLDDRYKDLVNQVWHQSNLSLPELLPAMVQATKDWNLHTSPVNEVKEKSPLPKQLALFPEGMKELGVAALGALAFAIGS</sequence>
<dbReference type="SUPFAM" id="SSF56219">
    <property type="entry name" value="DNase I-like"/>
    <property type="match status" value="1"/>
</dbReference>
<dbReference type="Gene3D" id="3.60.10.10">
    <property type="entry name" value="Endonuclease/exonuclease/phosphatase"/>
    <property type="match status" value="1"/>
</dbReference>
<gene>
    <name evidence="1" type="ORF">CB5_LOCUS19090</name>
</gene>
<evidence type="ECO:0000313" key="1">
    <source>
        <dbReference type="EMBL" id="CAD1835879.1"/>
    </source>
</evidence>
<name>A0A6V7PY93_ANACO</name>